<name>A0A382WYT9_9ZZZZ</name>
<evidence type="ECO:0000256" key="1">
    <source>
        <dbReference type="SAM" id="MobiDB-lite"/>
    </source>
</evidence>
<organism evidence="2">
    <name type="scientific">marine metagenome</name>
    <dbReference type="NCBI Taxonomy" id="408172"/>
    <lineage>
        <taxon>unclassified sequences</taxon>
        <taxon>metagenomes</taxon>
        <taxon>ecological metagenomes</taxon>
    </lineage>
</organism>
<dbReference type="EMBL" id="UINC01163459">
    <property type="protein sequence ID" value="SVD63779.1"/>
    <property type="molecule type" value="Genomic_DNA"/>
</dbReference>
<proteinExistence type="predicted"/>
<feature type="region of interest" description="Disordered" evidence="1">
    <location>
        <begin position="35"/>
        <end position="88"/>
    </location>
</feature>
<dbReference type="AlphaFoldDB" id="A0A382WYT9"/>
<protein>
    <submittedName>
        <fullName evidence="2">Uncharacterized protein</fullName>
    </submittedName>
</protein>
<sequence length="88" mass="8920">MKINEVIIKEFATAGATSAGSIGTVVSPHIAIGKDRGNKAYTGTPGRSGTRAPRLPKIVQPKNSNGTAKGAHALPGTSLFGGPGVVRR</sequence>
<reference evidence="2" key="1">
    <citation type="submission" date="2018-05" db="EMBL/GenBank/DDBJ databases">
        <authorList>
            <person name="Lanie J.A."/>
            <person name="Ng W.-L."/>
            <person name="Kazmierczak K.M."/>
            <person name="Andrzejewski T.M."/>
            <person name="Davidsen T.M."/>
            <person name="Wayne K.J."/>
            <person name="Tettelin H."/>
            <person name="Glass J.I."/>
            <person name="Rusch D."/>
            <person name="Podicherti R."/>
            <person name="Tsui H.-C.T."/>
            <person name="Winkler M.E."/>
        </authorList>
    </citation>
    <scope>NUCLEOTIDE SEQUENCE</scope>
</reference>
<feature type="compositionally biased region" description="Gly residues" evidence="1">
    <location>
        <begin position="79"/>
        <end position="88"/>
    </location>
</feature>
<accession>A0A382WYT9</accession>
<evidence type="ECO:0000313" key="2">
    <source>
        <dbReference type="EMBL" id="SVD63779.1"/>
    </source>
</evidence>
<gene>
    <name evidence="2" type="ORF">METZ01_LOCUS416633</name>
</gene>